<proteinExistence type="evidence at transcript level"/>
<keyword evidence="3" id="KW-0805">Transcription regulation</keyword>
<dbReference type="InterPro" id="IPR003657">
    <property type="entry name" value="WRKY_dom"/>
</dbReference>
<dbReference type="Pfam" id="PF03106">
    <property type="entry name" value="WRKY"/>
    <property type="match status" value="2"/>
</dbReference>
<keyword evidence="5" id="KW-0804">Transcription</keyword>
<evidence type="ECO:0000259" key="8">
    <source>
        <dbReference type="PROSITE" id="PS50811"/>
    </source>
</evidence>
<comment type="subcellular location">
    <subcellularLocation>
        <location evidence="1">Nucleus</location>
    </subcellularLocation>
</comment>
<dbReference type="GO" id="GO:0043565">
    <property type="term" value="F:sequence-specific DNA binding"/>
    <property type="evidence" value="ECO:0007669"/>
    <property type="project" value="InterPro"/>
</dbReference>
<evidence type="ECO:0000313" key="9">
    <source>
        <dbReference type="EMBL" id="QQV37200.1"/>
    </source>
</evidence>
<keyword evidence="2" id="KW-0677">Repeat</keyword>
<dbReference type="GO" id="GO:0005634">
    <property type="term" value="C:nucleus"/>
    <property type="evidence" value="ECO:0007669"/>
    <property type="project" value="UniProtKB-SubCell"/>
</dbReference>
<feature type="compositionally biased region" description="Acidic residues" evidence="7">
    <location>
        <begin position="1"/>
        <end position="11"/>
    </location>
</feature>
<dbReference type="EMBL" id="MT123311">
    <property type="protein sequence ID" value="QQV37200.1"/>
    <property type="molecule type" value="mRNA"/>
</dbReference>
<dbReference type="InterPro" id="IPR044810">
    <property type="entry name" value="WRKY_plant"/>
</dbReference>
<keyword evidence="4" id="KW-0238">DNA-binding</keyword>
<feature type="region of interest" description="Disordered" evidence="7">
    <location>
        <begin position="1"/>
        <end position="29"/>
    </location>
</feature>
<evidence type="ECO:0000256" key="6">
    <source>
        <dbReference type="ARBA" id="ARBA00023242"/>
    </source>
</evidence>
<dbReference type="SMART" id="SM00774">
    <property type="entry name" value="WRKY"/>
    <property type="match status" value="2"/>
</dbReference>
<evidence type="ECO:0000256" key="7">
    <source>
        <dbReference type="SAM" id="MobiDB-lite"/>
    </source>
</evidence>
<dbReference type="PANTHER" id="PTHR31221:SF126">
    <property type="entry name" value="WRKY DOMAIN-CONTAINING PROTEIN"/>
    <property type="match status" value="1"/>
</dbReference>
<reference evidence="9" key="1">
    <citation type="submission" date="2020-02" db="EMBL/GenBank/DDBJ databases">
        <title>The WRKY gene family in ramie (Boehmeria nivea L. Gaud): 26 BnWRKY genes expression analyses and overexpression of BnWRKY23 increased drought stress tolerance in Arabidopsis thaliana.</title>
        <authorList>
            <person name="Bao Y."/>
            <person name="Dai L."/>
            <person name="Liao Y."/>
            <person name="Huang X."/>
            <person name="Liu L."/>
            <person name="Peng D."/>
            <person name="Wang B."/>
        </authorList>
    </citation>
    <scope>NUCLEOTIDE SEQUENCE</scope>
</reference>
<dbReference type="PROSITE" id="PS50811">
    <property type="entry name" value="WRKY"/>
    <property type="match status" value="2"/>
</dbReference>
<organism evidence="9">
    <name type="scientific">Boehmeria nivea</name>
    <name type="common">Chinese grass</name>
    <name type="synonym">Urtica nivea</name>
    <dbReference type="NCBI Taxonomy" id="83906"/>
    <lineage>
        <taxon>Eukaryota</taxon>
        <taxon>Viridiplantae</taxon>
        <taxon>Streptophyta</taxon>
        <taxon>Embryophyta</taxon>
        <taxon>Tracheophyta</taxon>
        <taxon>Spermatophyta</taxon>
        <taxon>Magnoliopsida</taxon>
        <taxon>eudicotyledons</taxon>
        <taxon>Gunneridae</taxon>
        <taxon>Pentapetalae</taxon>
        <taxon>rosids</taxon>
        <taxon>fabids</taxon>
        <taxon>Rosales</taxon>
        <taxon>Urticaceae</taxon>
        <taxon>Boehmeria</taxon>
    </lineage>
</organism>
<feature type="domain" description="WRKY" evidence="8">
    <location>
        <begin position="244"/>
        <end position="308"/>
    </location>
</feature>
<dbReference type="SUPFAM" id="SSF118290">
    <property type="entry name" value="WRKY DNA-binding domain"/>
    <property type="match status" value="2"/>
</dbReference>
<evidence type="ECO:0000256" key="1">
    <source>
        <dbReference type="ARBA" id="ARBA00004123"/>
    </source>
</evidence>
<dbReference type="FunFam" id="2.20.25.80:FF:000006">
    <property type="entry name" value="WRKY transcription factor"/>
    <property type="match status" value="1"/>
</dbReference>
<evidence type="ECO:0000256" key="5">
    <source>
        <dbReference type="ARBA" id="ARBA00023163"/>
    </source>
</evidence>
<feature type="compositionally biased region" description="Polar residues" evidence="7">
    <location>
        <begin position="396"/>
        <end position="405"/>
    </location>
</feature>
<feature type="region of interest" description="Disordered" evidence="7">
    <location>
        <begin position="227"/>
        <end position="246"/>
    </location>
</feature>
<evidence type="ECO:0000256" key="4">
    <source>
        <dbReference type="ARBA" id="ARBA00023125"/>
    </source>
</evidence>
<feature type="region of interest" description="Disordered" evidence="7">
    <location>
        <begin position="97"/>
        <end position="148"/>
    </location>
</feature>
<feature type="region of interest" description="Disordered" evidence="7">
    <location>
        <begin position="396"/>
        <end position="439"/>
    </location>
</feature>
<gene>
    <name evidence="9" type="primary">WRKY11</name>
</gene>
<keyword evidence="6" id="KW-0539">Nucleus</keyword>
<evidence type="ECO:0000256" key="2">
    <source>
        <dbReference type="ARBA" id="ARBA00022737"/>
    </source>
</evidence>
<dbReference type="InterPro" id="IPR036576">
    <property type="entry name" value="WRKY_dom_sf"/>
</dbReference>
<dbReference type="PANTHER" id="PTHR31221">
    <property type="entry name" value="WRKY TRANSCRIPTION FACTOR PROTEIN 1-RELATED"/>
    <property type="match status" value="1"/>
</dbReference>
<feature type="compositionally biased region" description="Low complexity" evidence="7">
    <location>
        <begin position="233"/>
        <end position="244"/>
    </location>
</feature>
<dbReference type="AlphaFoldDB" id="A0A7U0F5F7"/>
<sequence>MDGDEVPDSDDRETLAPAPEEEAVAARVRGSSIAERRAAKFGFNAEKISTARFRTASPLASPAAARSPCLTIPPGISPTALLDSPIMLPNSLAMPSPTTGTFPFPPYRHESSIPNSSTRDDRDKGVGSFRFKPFAGDKPLPDGSTSGNKLTEVADQAMVLDQPSMGFEFSTGFPHEATSNHCVKPSNDVKVLNNVVIDAKPVNMEMAEDVASDQYLSREPIYGEENVSHDISEGNNSEYNSSGSMARTAEDGYNWRKYGQKQVKGSEYPRSYYKCTHPNCQVKKKVERSHDGQITEIIYKGAHNHAKPQPNRRAALGPGFSFDDMSEVSEGTGACLKAEGGSVWTNIQSGSEVKLGSDGRGDRLELTSSASILTDLSDRTISTNYGKSLCAIESTETPELSSTVASHDDDEDRVTQGSMSVGGDAEDEESESKRRKKDSCLVETTLTSRAVREPRVVVQIESEVDILDDGYRWRKYGQKVVKGNPNPRSYYKCTSAGCSVRKHVERASHNLKCVITTYEGKHNHEVPAARNGNHVNSGGANTTLAAANNAQQALSLPRSSTIPKTEVQIPDLTPQFDKRPDFSNEYLQPGFPGNFCHDARFGPSSLYQMKFPPLQSTIPYASFGLNPNRVAPQHAGPLASSILPDFPMALPPNLPPPGNLSLVGFDFNSGKPVAPVQPILSGQHLQQNDIRFLRPKQEQNDDSIYDACLPLNDHTDAASFSSLSSSSTYNRIMGGFPS</sequence>
<dbReference type="Gene3D" id="2.20.25.80">
    <property type="entry name" value="WRKY domain"/>
    <property type="match status" value="2"/>
</dbReference>
<accession>A0A7U0F5F7</accession>
<dbReference type="GO" id="GO:0003700">
    <property type="term" value="F:DNA-binding transcription factor activity"/>
    <property type="evidence" value="ECO:0007669"/>
    <property type="project" value="InterPro"/>
</dbReference>
<dbReference type="FunFam" id="2.20.25.80:FF:000001">
    <property type="entry name" value="WRKY transcription factor 33"/>
    <property type="match status" value="1"/>
</dbReference>
<feature type="domain" description="WRKY" evidence="8">
    <location>
        <begin position="462"/>
        <end position="527"/>
    </location>
</feature>
<protein>
    <submittedName>
        <fullName evidence="9">WRKY transcription factor</fullName>
    </submittedName>
</protein>
<evidence type="ECO:0000256" key="3">
    <source>
        <dbReference type="ARBA" id="ARBA00023015"/>
    </source>
</evidence>
<name>A0A7U0F5F7_BOENI</name>